<dbReference type="InterPro" id="IPR036737">
    <property type="entry name" value="OmpA-like_sf"/>
</dbReference>
<keyword evidence="3" id="KW-0998">Cell outer membrane</keyword>
<feature type="region of interest" description="Disordered" evidence="5">
    <location>
        <begin position="252"/>
        <end position="338"/>
    </location>
</feature>
<dbReference type="InterPro" id="IPR006664">
    <property type="entry name" value="OMP_bac"/>
</dbReference>
<dbReference type="SUPFAM" id="SSF103088">
    <property type="entry name" value="OmpA-like"/>
    <property type="match status" value="1"/>
</dbReference>
<dbReference type="InterPro" id="IPR006665">
    <property type="entry name" value="OmpA-like"/>
</dbReference>
<comment type="subcellular location">
    <subcellularLocation>
        <location evidence="1">Cell outer membrane</location>
    </subcellularLocation>
</comment>
<dbReference type="EMBL" id="MSKJ01000002">
    <property type="protein sequence ID" value="OLO46139.1"/>
    <property type="molecule type" value="Genomic_DNA"/>
</dbReference>
<reference evidence="7 8" key="1">
    <citation type="submission" date="2016-12" db="EMBL/GenBank/DDBJ databases">
        <title>Genomic Comparison of strains in the 'Actinomyces naeslundii' Group.</title>
        <authorList>
            <person name="Mughal S.R."/>
            <person name="Do T."/>
            <person name="Gilbert S.C."/>
            <person name="Witherden E.A."/>
            <person name="Didelot X."/>
            <person name="Beighton D."/>
        </authorList>
    </citation>
    <scope>NUCLEOTIDE SEQUENCE [LARGE SCALE GENOMIC DNA]</scope>
    <source>
        <strain evidence="7 8">CCUG 33920</strain>
    </source>
</reference>
<dbReference type="Proteomes" id="UP000186857">
    <property type="component" value="Unassembled WGS sequence"/>
</dbReference>
<dbReference type="RefSeq" id="WP_075375995.1">
    <property type="nucleotide sequence ID" value="NZ_MSKJ01000002.1"/>
</dbReference>
<comment type="caution">
    <text evidence="7">The sequence shown here is derived from an EMBL/GenBank/DDBJ whole genome shotgun (WGS) entry which is preliminary data.</text>
</comment>
<evidence type="ECO:0000256" key="3">
    <source>
        <dbReference type="ARBA" id="ARBA00023237"/>
    </source>
</evidence>
<dbReference type="PRINTS" id="PR01021">
    <property type="entry name" value="OMPADOMAIN"/>
</dbReference>
<dbReference type="PROSITE" id="PS51123">
    <property type="entry name" value="OMPA_2"/>
    <property type="match status" value="1"/>
</dbReference>
<evidence type="ECO:0000313" key="8">
    <source>
        <dbReference type="Proteomes" id="UP000186857"/>
    </source>
</evidence>
<protein>
    <submittedName>
        <fullName evidence="7">Flagellar motor protein MotB</fullName>
    </submittedName>
</protein>
<feature type="compositionally biased region" description="Low complexity" evidence="5">
    <location>
        <begin position="285"/>
        <end position="298"/>
    </location>
</feature>
<accession>A0A1Q8VDF7</accession>
<dbReference type="OrthoDB" id="5186344at2"/>
<feature type="compositionally biased region" description="Basic and acidic residues" evidence="5">
    <location>
        <begin position="273"/>
        <end position="283"/>
    </location>
</feature>
<dbReference type="PANTHER" id="PTHR30329:SF21">
    <property type="entry name" value="LIPOPROTEIN YIAD-RELATED"/>
    <property type="match status" value="1"/>
</dbReference>
<keyword evidence="7" id="KW-0282">Flagellum</keyword>
<organism evidence="7 8">
    <name type="scientific">Actinomyces oris</name>
    <dbReference type="NCBI Taxonomy" id="544580"/>
    <lineage>
        <taxon>Bacteria</taxon>
        <taxon>Bacillati</taxon>
        <taxon>Actinomycetota</taxon>
        <taxon>Actinomycetes</taxon>
        <taxon>Actinomycetales</taxon>
        <taxon>Actinomycetaceae</taxon>
        <taxon>Actinomyces</taxon>
    </lineage>
</organism>
<evidence type="ECO:0000256" key="4">
    <source>
        <dbReference type="PROSITE-ProRule" id="PRU00473"/>
    </source>
</evidence>
<name>A0A1Q8VDF7_9ACTO</name>
<dbReference type="AlphaFoldDB" id="A0A1Q8VDF7"/>
<dbReference type="Gene3D" id="3.30.1330.60">
    <property type="entry name" value="OmpA-like domain"/>
    <property type="match status" value="1"/>
</dbReference>
<evidence type="ECO:0000256" key="1">
    <source>
        <dbReference type="ARBA" id="ARBA00004442"/>
    </source>
</evidence>
<evidence type="ECO:0000259" key="6">
    <source>
        <dbReference type="PROSITE" id="PS51123"/>
    </source>
</evidence>
<keyword evidence="2 4" id="KW-0472">Membrane</keyword>
<feature type="compositionally biased region" description="Polar residues" evidence="5">
    <location>
        <begin position="306"/>
        <end position="318"/>
    </location>
</feature>
<sequence>MSGHRLTVEVSPLVRIDDSTTALSMVLSRAADDANGSDFSFGTVMGYINFAGDWRYGVTSTRLIDTAKGRAWTSVSTMSKERLDIKPGQSVTTYVAFGAVDSDSVTVLVPQTGFVTVDVISRDEVSRTGIDLKAMETAVKDDKPVTEQAAASPIEINSRTVDGSLGARTGDKDVTIVMASDVTFAPDSADLAAAAEAQLQTVAGQIAQYPDGGTLTIVGHTDDVQDDAYNQALSEKRANAVKTRLGQLTGLDKWNPSVAGKGESEPRVSGTTDEARAANRRVEITLTPTGGTGSSTKRGGLGNGAGSATPSAQASSGGASLPEAKGPVGKGTEGVTVKRSDGSGRLTISLDHVTRAGGYLLGEVKVVAVDGDTSASDWFHDIDSGGIFSNSRNEDSASVQYTLSSACDGLAVVAGGMQILPADYVPGGKDTHWPLADFNLAEKLQAGTAMTVAVVWPDPGGDTITVDHQSIKKGNGSYAYRLTDIPVKDS</sequence>
<dbReference type="CDD" id="cd07185">
    <property type="entry name" value="OmpA_C-like"/>
    <property type="match status" value="1"/>
</dbReference>
<gene>
    <name evidence="7" type="ORF">BKH29_01620</name>
</gene>
<evidence type="ECO:0000313" key="7">
    <source>
        <dbReference type="EMBL" id="OLO46139.1"/>
    </source>
</evidence>
<feature type="domain" description="OmpA-like" evidence="6">
    <location>
        <begin position="171"/>
        <end position="290"/>
    </location>
</feature>
<dbReference type="Pfam" id="PF00691">
    <property type="entry name" value="OmpA"/>
    <property type="match status" value="1"/>
</dbReference>
<evidence type="ECO:0000256" key="2">
    <source>
        <dbReference type="ARBA" id="ARBA00023136"/>
    </source>
</evidence>
<keyword evidence="7" id="KW-0966">Cell projection</keyword>
<dbReference type="PANTHER" id="PTHR30329">
    <property type="entry name" value="STATOR ELEMENT OF FLAGELLAR MOTOR COMPLEX"/>
    <property type="match status" value="1"/>
</dbReference>
<keyword evidence="7" id="KW-0969">Cilium</keyword>
<evidence type="ECO:0000256" key="5">
    <source>
        <dbReference type="SAM" id="MobiDB-lite"/>
    </source>
</evidence>
<dbReference type="GO" id="GO:0009279">
    <property type="term" value="C:cell outer membrane"/>
    <property type="evidence" value="ECO:0007669"/>
    <property type="project" value="UniProtKB-SubCell"/>
</dbReference>
<dbReference type="InterPro" id="IPR050330">
    <property type="entry name" value="Bact_OuterMem_StrucFunc"/>
</dbReference>
<proteinExistence type="predicted"/>